<evidence type="ECO:0000313" key="2">
    <source>
        <dbReference type="Proteomes" id="UP000280475"/>
    </source>
</evidence>
<protein>
    <submittedName>
        <fullName evidence="1">Uncharacterized protein</fullName>
    </submittedName>
</protein>
<dbReference type="EMBL" id="CP027768">
    <property type="protein sequence ID" value="AYW50829.1"/>
    <property type="molecule type" value="Genomic_DNA"/>
</dbReference>
<organism evidence="1 2">
    <name type="scientific">Tetragenococcus halophilus</name>
    <name type="common">Pediococcus halophilus</name>
    <dbReference type="NCBI Taxonomy" id="51669"/>
    <lineage>
        <taxon>Bacteria</taxon>
        <taxon>Bacillati</taxon>
        <taxon>Bacillota</taxon>
        <taxon>Bacilli</taxon>
        <taxon>Lactobacillales</taxon>
        <taxon>Enterococcaceae</taxon>
        <taxon>Tetragenococcus</taxon>
    </lineage>
</organism>
<dbReference type="Proteomes" id="UP000280475">
    <property type="component" value="Chromosome"/>
</dbReference>
<accession>A0A3G5FKK3</accession>
<proteinExistence type="predicted"/>
<gene>
    <name evidence="1" type="ORF">C7H83_10285</name>
</gene>
<sequence>MSKPYMISYDLSEPGQKYEDVFDAIKSFGSYINLQKSFWLVRSNLTPNQMSNKLENVIDENDSLFICELVDNYAGQADVGEKEREFIKKEIFKN</sequence>
<dbReference type="AlphaFoldDB" id="A0A3G5FKK3"/>
<reference evidence="1 2" key="1">
    <citation type="journal article" date="2012" name="Int. J. Syst. Evol. Microbiol.">
        <title>Characterization of Tetragenococcus strains from sugar thick juice reveals a novel species, Tetragenococcus osmophilus sp. nov., and divides Tetragenococcus halophilus into two subspecies, T. halophilus subsp. halophilus subsp. nov. and T. halophilus subsp. flandriensis subsp. nov.</title>
        <authorList>
            <person name="Juste A."/>
            <person name="Van Trappen S."/>
            <person name="Verreth C."/>
            <person name="Cleenwerck I."/>
            <person name="De Vos P."/>
            <person name="Lievens B."/>
            <person name="Willems K.A."/>
        </authorList>
    </citation>
    <scope>NUCLEOTIDE SEQUENCE [LARGE SCALE GENOMIC DNA]</scope>
    <source>
        <strain evidence="1 2">LMG 26042</strain>
    </source>
</reference>
<dbReference type="Gene3D" id="3.30.70.240">
    <property type="match status" value="1"/>
</dbReference>
<dbReference type="RefSeq" id="WP_103893072.1">
    <property type="nucleotide sequence ID" value="NZ_CP027768.1"/>
</dbReference>
<name>A0A3G5FKK3_TETHA</name>
<evidence type="ECO:0000313" key="1">
    <source>
        <dbReference type="EMBL" id="AYW50829.1"/>
    </source>
</evidence>